<feature type="compositionally biased region" description="Low complexity" evidence="1">
    <location>
        <begin position="538"/>
        <end position="551"/>
    </location>
</feature>
<evidence type="ECO:0000313" key="2">
    <source>
        <dbReference type="EMBL" id="GMH96376.1"/>
    </source>
</evidence>
<evidence type="ECO:0000313" key="3">
    <source>
        <dbReference type="Proteomes" id="UP001165160"/>
    </source>
</evidence>
<accession>A0A9W7BXS4</accession>
<feature type="compositionally biased region" description="Basic residues" evidence="1">
    <location>
        <begin position="477"/>
        <end position="488"/>
    </location>
</feature>
<organism evidence="2 3">
    <name type="scientific">Triparma verrucosa</name>
    <dbReference type="NCBI Taxonomy" id="1606542"/>
    <lineage>
        <taxon>Eukaryota</taxon>
        <taxon>Sar</taxon>
        <taxon>Stramenopiles</taxon>
        <taxon>Ochrophyta</taxon>
        <taxon>Bolidophyceae</taxon>
        <taxon>Parmales</taxon>
        <taxon>Triparmaceae</taxon>
        <taxon>Triparma</taxon>
    </lineage>
</organism>
<feature type="compositionally biased region" description="Low complexity" evidence="1">
    <location>
        <begin position="493"/>
        <end position="513"/>
    </location>
</feature>
<dbReference type="AlphaFoldDB" id="A0A9W7BXS4"/>
<protein>
    <submittedName>
        <fullName evidence="2">Uncharacterized protein</fullName>
    </submittedName>
</protein>
<gene>
    <name evidence="2" type="ORF">TrVE_jg12030</name>
</gene>
<comment type="caution">
    <text evidence="2">The sequence shown here is derived from an EMBL/GenBank/DDBJ whole genome shotgun (WGS) entry which is preliminary data.</text>
</comment>
<proteinExistence type="predicted"/>
<sequence>MEDSSQHIWEEFQSSFLAKLYSADFHHTLDEALTNTTNNATPHHHLLHTITGGKPAQQLAGNKTFQRRRSKTGEDLRHNVELAAMATPRHGDGVGKGDPNTPGFFMTEGPEGSSPQHSPEHSPRQIKTFDFLNDETVKNFNLLPLTAVPENIKQNVALRQTTETQIRVAGVEKVKPIPIQYSRLTDLLNRLRSSHEEHEAFYAEVDQIIKDKSSLHIGDRIAVNREKCSDGSLTKEARSERLKEIGNLREERIRSAKQKLSELTKKRLGELELKLEFRETKRREEHAARERLERQMCWAVVLKLGHHANQTMPNFEKERDERNKNLKEKVLANKIINMWKIKKAPTEGKKYRAGILKLRNFIKSKTSQWKNTQKTRARDLLVLFLQEHKRANLPIVVANFIHGVKVWQRWWRNYETASNNRIKALLHMWEEIESEWFAEEEMRLTIEAEKKKEMEKNFDLEKIFGEKEQGHGVYRQRSARSPKQKGPKVKTFGGLDSLSSLNSPGSSSMASQGSTGGPGSAFSPKGRSASSPRKKKASANPSSPSPNVASGSHRKLRPSRAQPVSPKRSSRRRTTNKLNKAQTSIIIDMRLQKDLKRLRSRKPSLLVKRSLLRQKLREIRYSYKVGLPGYLDMLNLSDISAQKTYTNKDVIDLLNTKSNVFVAPKEELIVGKRKKTKFPTRSKSFHMFSCVTNEVMKVWVSEACQEQERIIKAREQRLIDISKGIEVGIVEETHNQPQTHEPGADTGAADDERGADEDAEAKSESQGYNEAEINAPEAQAPTPKLALPPRPAPKVYKKPSQVRNTSSNKDTPSAPSPRQQVRESLMRRQPLRGGDRLKKKRSAVNSISLISQLTELELNNGGAAAAGGFTGVGI</sequence>
<feature type="region of interest" description="Disordered" evidence="1">
    <location>
        <begin position="731"/>
        <end position="842"/>
    </location>
</feature>
<dbReference type="Proteomes" id="UP001165160">
    <property type="component" value="Unassembled WGS sequence"/>
</dbReference>
<name>A0A9W7BXS4_9STRA</name>
<reference evidence="3" key="1">
    <citation type="journal article" date="2023" name="Commun. Biol.">
        <title>Genome analysis of Parmales, the sister group of diatoms, reveals the evolutionary specialization of diatoms from phago-mixotrophs to photoautotrophs.</title>
        <authorList>
            <person name="Ban H."/>
            <person name="Sato S."/>
            <person name="Yoshikawa S."/>
            <person name="Yamada K."/>
            <person name="Nakamura Y."/>
            <person name="Ichinomiya M."/>
            <person name="Sato N."/>
            <person name="Blanc-Mathieu R."/>
            <person name="Endo H."/>
            <person name="Kuwata A."/>
            <person name="Ogata H."/>
        </authorList>
    </citation>
    <scope>NUCLEOTIDE SEQUENCE [LARGE SCALE GENOMIC DNA]</scope>
    <source>
        <strain evidence="3">NIES 3699</strain>
    </source>
</reference>
<dbReference type="EMBL" id="BRXX01000182">
    <property type="protein sequence ID" value="GMH96376.1"/>
    <property type="molecule type" value="Genomic_DNA"/>
</dbReference>
<evidence type="ECO:0000256" key="1">
    <source>
        <dbReference type="SAM" id="MobiDB-lite"/>
    </source>
</evidence>
<keyword evidence="3" id="KW-1185">Reference proteome</keyword>
<feature type="region of interest" description="Disordered" evidence="1">
    <location>
        <begin position="469"/>
        <end position="580"/>
    </location>
</feature>
<feature type="region of interest" description="Disordered" evidence="1">
    <location>
        <begin position="88"/>
        <end position="123"/>
    </location>
</feature>
<feature type="compositionally biased region" description="Polar residues" evidence="1">
    <location>
        <begin position="801"/>
        <end position="819"/>
    </location>
</feature>